<feature type="compositionally biased region" description="Basic and acidic residues" evidence="1">
    <location>
        <begin position="639"/>
        <end position="654"/>
    </location>
</feature>
<feature type="domain" description="AB hydrolase-1" evidence="2">
    <location>
        <begin position="74"/>
        <end position="318"/>
    </location>
</feature>
<dbReference type="PANTHER" id="PTHR43798">
    <property type="entry name" value="MONOACYLGLYCEROL LIPASE"/>
    <property type="match status" value="1"/>
</dbReference>
<dbReference type="SUPFAM" id="SSF53474">
    <property type="entry name" value="alpha/beta-Hydrolases"/>
    <property type="match status" value="1"/>
</dbReference>
<dbReference type="GO" id="GO:0046464">
    <property type="term" value="P:acylglycerol catabolic process"/>
    <property type="evidence" value="ECO:0007669"/>
    <property type="project" value="TreeGrafter"/>
</dbReference>
<dbReference type="InterPro" id="IPR050266">
    <property type="entry name" value="AB_hydrolase_sf"/>
</dbReference>
<dbReference type="PRINTS" id="PR00111">
    <property type="entry name" value="ABHYDROLASE"/>
</dbReference>
<accession>A0A0E9NA52</accession>
<name>A0A0E9NA52_SAICN</name>
<feature type="region of interest" description="Disordered" evidence="1">
    <location>
        <begin position="639"/>
        <end position="658"/>
    </location>
</feature>
<protein>
    <recommendedName>
        <fullName evidence="2">AB hydrolase-1 domain-containing protein</fullName>
    </recommendedName>
</protein>
<feature type="compositionally biased region" description="Low complexity" evidence="1">
    <location>
        <begin position="452"/>
        <end position="484"/>
    </location>
</feature>
<comment type="caution">
    <text evidence="3">The sequence shown here is derived from an EMBL/GenBank/DDBJ whole genome shotgun (WGS) entry which is preliminary data.</text>
</comment>
<feature type="region of interest" description="Disordered" evidence="1">
    <location>
        <begin position="393"/>
        <end position="521"/>
    </location>
</feature>
<dbReference type="Pfam" id="PF12697">
    <property type="entry name" value="Abhydrolase_6"/>
    <property type="match status" value="1"/>
</dbReference>
<dbReference type="InterPro" id="IPR000073">
    <property type="entry name" value="AB_hydrolase_1"/>
</dbReference>
<dbReference type="AlphaFoldDB" id="A0A0E9NA52"/>
<evidence type="ECO:0000313" key="4">
    <source>
        <dbReference type="Proteomes" id="UP000033140"/>
    </source>
</evidence>
<organism evidence="3 4">
    <name type="scientific">Saitoella complicata (strain BCRC 22490 / CBS 7301 / JCM 7358 / NBRC 10748 / NRRL Y-17804)</name>
    <dbReference type="NCBI Taxonomy" id="698492"/>
    <lineage>
        <taxon>Eukaryota</taxon>
        <taxon>Fungi</taxon>
        <taxon>Dikarya</taxon>
        <taxon>Ascomycota</taxon>
        <taxon>Taphrinomycotina</taxon>
        <taxon>Taphrinomycotina incertae sedis</taxon>
        <taxon>Saitoella</taxon>
    </lineage>
</organism>
<dbReference type="Gene3D" id="6.10.140.1020">
    <property type="match status" value="1"/>
</dbReference>
<reference evidence="3 4" key="1">
    <citation type="journal article" date="2011" name="J. Gen. Appl. Microbiol.">
        <title>Draft genome sequencing of the enigmatic yeast Saitoella complicata.</title>
        <authorList>
            <person name="Nishida H."/>
            <person name="Hamamoto M."/>
            <person name="Sugiyama J."/>
        </authorList>
    </citation>
    <scope>NUCLEOTIDE SEQUENCE [LARGE SCALE GENOMIC DNA]</scope>
    <source>
        <strain evidence="3 4">NRRL Y-17804</strain>
    </source>
</reference>
<dbReference type="GO" id="GO:0016020">
    <property type="term" value="C:membrane"/>
    <property type="evidence" value="ECO:0007669"/>
    <property type="project" value="TreeGrafter"/>
</dbReference>
<evidence type="ECO:0000256" key="1">
    <source>
        <dbReference type="SAM" id="MobiDB-lite"/>
    </source>
</evidence>
<reference evidence="3 4" key="3">
    <citation type="journal article" date="2015" name="Genome Announc.">
        <title>Draft Genome Sequence of the Archiascomycetous Yeast Saitoella complicata.</title>
        <authorList>
            <person name="Yamauchi K."/>
            <person name="Kondo S."/>
            <person name="Hamamoto M."/>
            <person name="Takahashi Y."/>
            <person name="Ogura Y."/>
            <person name="Hayashi T."/>
            <person name="Nishida H."/>
        </authorList>
    </citation>
    <scope>NUCLEOTIDE SEQUENCE [LARGE SCALE GENOMIC DNA]</scope>
    <source>
        <strain evidence="3 4">NRRL Y-17804</strain>
    </source>
</reference>
<dbReference type="PANTHER" id="PTHR43798:SF5">
    <property type="entry name" value="MONOACYLGLYCEROL LIPASE ABHD6"/>
    <property type="match status" value="1"/>
</dbReference>
<keyword evidence="4" id="KW-1185">Reference proteome</keyword>
<dbReference type="InterPro" id="IPR029058">
    <property type="entry name" value="AB_hydrolase_fold"/>
</dbReference>
<gene>
    <name evidence="3" type="ORF">G7K_0932-t1</name>
</gene>
<dbReference type="GO" id="GO:0047372">
    <property type="term" value="F:monoacylglycerol lipase activity"/>
    <property type="evidence" value="ECO:0007669"/>
    <property type="project" value="TreeGrafter"/>
</dbReference>
<dbReference type="InterPro" id="IPR000639">
    <property type="entry name" value="Epox_hydrolase-like"/>
</dbReference>
<dbReference type="Gene3D" id="3.40.50.1820">
    <property type="entry name" value="alpha/beta hydrolase"/>
    <property type="match status" value="1"/>
</dbReference>
<dbReference type="PRINTS" id="PR00412">
    <property type="entry name" value="EPOXHYDRLASE"/>
</dbReference>
<evidence type="ECO:0000259" key="2">
    <source>
        <dbReference type="Pfam" id="PF12697"/>
    </source>
</evidence>
<dbReference type="EMBL" id="BACD03000005">
    <property type="protein sequence ID" value="GAO46709.1"/>
    <property type="molecule type" value="Genomic_DNA"/>
</dbReference>
<feature type="compositionally biased region" description="Low complexity" evidence="1">
    <location>
        <begin position="510"/>
        <end position="521"/>
    </location>
</feature>
<dbReference type="STRING" id="698492.A0A0E9NA52"/>
<reference evidence="3 4" key="2">
    <citation type="journal article" date="2014" name="J. Gen. Appl. Microbiol.">
        <title>The early diverging ascomycetous budding yeast Saitoella complicata has three histone deacetylases belonging to the Clr6, Hos2, and Rpd3 lineages.</title>
        <authorList>
            <person name="Nishida H."/>
            <person name="Matsumoto T."/>
            <person name="Kondo S."/>
            <person name="Hamamoto M."/>
            <person name="Yoshikawa H."/>
        </authorList>
    </citation>
    <scope>NUCLEOTIDE SEQUENCE [LARGE SCALE GENOMIC DNA]</scope>
    <source>
        <strain evidence="3 4">NRRL Y-17804</strain>
    </source>
</reference>
<proteinExistence type="predicted"/>
<evidence type="ECO:0000313" key="3">
    <source>
        <dbReference type="EMBL" id="GAO46709.1"/>
    </source>
</evidence>
<sequence length="689" mass="74245">MCRVVLRFGGTVSPAPSTTEPHHMSLSPPTVSALIPHHTPTFVFTAMPNTNLMNIHQVNGKSLYIEVEGQGTPVIFIHGFGGTTNAFQPQSTHLLRTGGYKIIRFDIYGHGRSPLQSQSSGDAPIIDDFAEDVGGVLRAAGVDEGDAVHVVGHSFGGLIAMVFAASHPERVKSLTLIGPVGAPLPEAGREGLGKRCEAVKEKGMAAIADTVVTAATSSETKSSAGGAVVYGFVREMLARQDPGGYAAALMALVNTTSLPDLTHISAPVLVVIGTEDAVSKPELGKSIAAKFEKAKVEVVEVKAGHWHGLEQPGQVNEALEGFLGANHAISIPKHRRGTLTTLTLALRRRHHPSSPSVKSVNAMTDPTHHLSMPVTGTPAHGVDVCTNTPLKRPLTATLHPTPPSMATTTPLSKRQRANIARSTLRKPFVSPLKPGSRGPTAFQTPIRVPVVSSSPPTSSAPDASTPPTASAPSPPSSSSAYTPLKPTPTPHHHHRRSALSLSRPRPKFNSPATASTSSSDPELLALHHRRSELEKEISSTLAAIETCSTARKYEVKNEDTRLEELVTKFRRAGQSAADHMFGLMNDRVNRMGGTSAYLSKIRPNPSSWSHFSSDFEPECPEGMDEKEWHYMLEERKKEMEEQREEHEEVEVDKYDEPEDGGFTMGMMLRQMGIPQEMIGWDKESGTWVV</sequence>
<dbReference type="Proteomes" id="UP000033140">
    <property type="component" value="Unassembled WGS sequence"/>
</dbReference>